<dbReference type="AlphaFoldDB" id="A0A182FQ27"/>
<reference evidence="1 2" key="1">
    <citation type="journal article" date="2017" name="G3 (Bethesda)">
        <title>The Physical Genome Mapping of Anopheles albimanus Corrected Scaffold Misassemblies and Identified Interarm Rearrangements in Genus Anopheles.</title>
        <authorList>
            <person name="Artemov G.N."/>
            <person name="Peery A.N."/>
            <person name="Jiang X."/>
            <person name="Tu Z."/>
            <person name="Stegniy V.N."/>
            <person name="Sharakhova M.V."/>
            <person name="Sharakhov I.V."/>
        </authorList>
    </citation>
    <scope>NUCLEOTIDE SEQUENCE [LARGE SCALE GENOMIC DNA]</scope>
    <source>
        <strain evidence="1 2">ALBI9_A</strain>
    </source>
</reference>
<reference evidence="1" key="2">
    <citation type="submission" date="2022-08" db="UniProtKB">
        <authorList>
            <consortium name="EnsemblMetazoa"/>
        </authorList>
    </citation>
    <scope>IDENTIFICATION</scope>
    <source>
        <strain evidence="1">STECLA/ALBI9_A</strain>
    </source>
</reference>
<evidence type="ECO:0000313" key="1">
    <source>
        <dbReference type="EnsemblMetazoa" id="AALB008646-PA"/>
    </source>
</evidence>
<organism evidence="1 2">
    <name type="scientific">Anopheles albimanus</name>
    <name type="common">New world malaria mosquito</name>
    <dbReference type="NCBI Taxonomy" id="7167"/>
    <lineage>
        <taxon>Eukaryota</taxon>
        <taxon>Metazoa</taxon>
        <taxon>Ecdysozoa</taxon>
        <taxon>Arthropoda</taxon>
        <taxon>Hexapoda</taxon>
        <taxon>Insecta</taxon>
        <taxon>Pterygota</taxon>
        <taxon>Neoptera</taxon>
        <taxon>Endopterygota</taxon>
        <taxon>Diptera</taxon>
        <taxon>Nematocera</taxon>
        <taxon>Culicoidea</taxon>
        <taxon>Culicidae</taxon>
        <taxon>Anophelinae</taxon>
        <taxon>Anopheles</taxon>
    </lineage>
</organism>
<keyword evidence="2" id="KW-1185">Reference proteome</keyword>
<dbReference type="Proteomes" id="UP000069272">
    <property type="component" value="Chromosome 2R"/>
</dbReference>
<accession>A0A182FQ27</accession>
<name>A0A182FQ27_ANOAL</name>
<proteinExistence type="predicted"/>
<protein>
    <submittedName>
        <fullName evidence="1">Uncharacterized protein</fullName>
    </submittedName>
</protein>
<dbReference type="VEuPathDB" id="VectorBase:AALB008646"/>
<dbReference type="EnsemblMetazoa" id="AALB008646-RA">
    <property type="protein sequence ID" value="AALB008646-PA"/>
    <property type="gene ID" value="AALB008646"/>
</dbReference>
<sequence>MLRHDRIGLGRIRQPVLVLGVHAEIVQLVEAQVADLQFVTGEPPSSSGAFQHSTRCSPPYDSTPMFSGRLGRSSTFTLHVAISYPDGFFSINRYCLVSARTLFTTTMLAASSVSCVWKRLSRSSSSSSLANQVATGFGNAVYGTWMLKSSPARTVMSRTLRRSIIGLFGCSCSVTEMLGRDGSDAPISLTAINRN</sequence>
<evidence type="ECO:0000313" key="2">
    <source>
        <dbReference type="Proteomes" id="UP000069272"/>
    </source>
</evidence>